<evidence type="ECO:0000259" key="1">
    <source>
        <dbReference type="Pfam" id="PF04389"/>
    </source>
</evidence>
<protein>
    <recommendedName>
        <fullName evidence="1">Peptidase M28 domain-containing protein</fullName>
    </recommendedName>
</protein>
<dbReference type="HOGENOM" id="CLU_037632_0_0_9"/>
<proteinExistence type="predicted"/>
<comment type="caution">
    <text evidence="2">The sequence shown here is derived from an EMBL/GenBank/DDBJ whole genome shotgun (WGS) entry which is preliminary data.</text>
</comment>
<dbReference type="AlphaFoldDB" id="B7AWG8"/>
<dbReference type="PIRSF" id="PIRSF010386">
    <property type="entry name" value="RocB"/>
    <property type="match status" value="1"/>
</dbReference>
<dbReference type="PANTHER" id="PTHR43808">
    <property type="entry name" value="ACETYLORNITHINE DEACETYLASE"/>
    <property type="match status" value="1"/>
</dbReference>
<keyword evidence="3" id="KW-1185">Reference proteome</keyword>
<accession>B7AWG8</accession>
<dbReference type="SUPFAM" id="SSF53187">
    <property type="entry name" value="Zn-dependent exopeptidases"/>
    <property type="match status" value="1"/>
</dbReference>
<reference evidence="2 3" key="1">
    <citation type="submission" date="2008-11" db="EMBL/GenBank/DDBJ databases">
        <title>Draft genome sequence of Bacteroides pectinophilus (ATCC 43243).</title>
        <authorList>
            <person name="Sudarsanam P."/>
            <person name="Ley R."/>
            <person name="Guruge J."/>
            <person name="Turnbaugh P.J."/>
            <person name="Mahowald M."/>
            <person name="Liep D."/>
            <person name="Gordon J."/>
        </authorList>
    </citation>
    <scope>NUCLEOTIDE SEQUENCE [LARGE SCALE GENOMIC DNA]</scope>
    <source>
        <strain evidence="2 3">ATCC 43243</strain>
    </source>
</reference>
<name>B7AWG8_9FIRM</name>
<dbReference type="Pfam" id="PF04389">
    <property type="entry name" value="Peptidase_M28"/>
    <property type="match status" value="1"/>
</dbReference>
<dbReference type="eggNOG" id="COG4187">
    <property type="taxonomic scope" value="Bacteria"/>
</dbReference>
<dbReference type="EMBL" id="ABVQ01000037">
    <property type="protein sequence ID" value="EEC56559.1"/>
    <property type="molecule type" value="Genomic_DNA"/>
</dbReference>
<evidence type="ECO:0000313" key="2">
    <source>
        <dbReference type="EMBL" id="EEC56559.1"/>
    </source>
</evidence>
<sequence>MDKNMLEEMVSVTKGLVAVNSINSNDGGELLASQYIDGYFKKLPYFQEHPEYSFTQELRADALHRRNVFAFVKAGKKETKNVIIIHGHMDTVGVDDYGNLKDYAFSCDKLKEKFLEIKDKLPKDFRNDLESGSWMVGRGVGDMKSGVALFMVLTKYFSERTQELGVNILFMSNPVEENLHTGIINALDVLSDMKDKGYRFLYAINSDCVTPLYPGDTTRYIYTGAIGKILPCFYVNGAGKPVADVASKIVTSVNLNPEFCDGAGGEITTPPAVLKLRCRDDEAFLYFNYMIMYKDTKAILGLLKDAAEGAGEGYEVYEFMQIYEMAKEKCTSDFEKYVDDLTADIIKEYPDKRDSAYELTKRLFKLAGIDKKAIVIFLAAPYCPHNTLNLEDTYEAALQTQIEKVLDTMAERTGETFKILKFFACLTDSSYLKIDDDSDAIASLKGNFPAMDMLFRVPLQTEKELNIPALNFGVFMKDPHQWMERLYVPYSFGVLPQVIMEMIKVSGEPD</sequence>
<dbReference type="InterPro" id="IPR012166">
    <property type="entry name" value="Uncharacterised_RocB"/>
</dbReference>
<reference evidence="2 3" key="2">
    <citation type="submission" date="2008-11" db="EMBL/GenBank/DDBJ databases">
        <authorList>
            <person name="Fulton L."/>
            <person name="Clifton S."/>
            <person name="Fulton B."/>
            <person name="Xu J."/>
            <person name="Minx P."/>
            <person name="Pepin K.H."/>
            <person name="Johnson M."/>
            <person name="Bhonagiri V."/>
            <person name="Nash W.E."/>
            <person name="Mardis E.R."/>
            <person name="Wilson R.K."/>
        </authorList>
    </citation>
    <scope>NUCLEOTIDE SEQUENCE [LARGE SCALE GENOMIC DNA]</scope>
    <source>
        <strain evidence="2 3">ATCC 43243</strain>
    </source>
</reference>
<dbReference type="InterPro" id="IPR050072">
    <property type="entry name" value="Peptidase_M20A"/>
</dbReference>
<dbReference type="STRING" id="483218.BACPEC_03068"/>
<dbReference type="Proteomes" id="UP000003136">
    <property type="component" value="Unassembled WGS sequence"/>
</dbReference>
<evidence type="ECO:0000313" key="3">
    <source>
        <dbReference type="Proteomes" id="UP000003136"/>
    </source>
</evidence>
<dbReference type="Gene3D" id="3.40.630.10">
    <property type="entry name" value="Zn peptidases"/>
    <property type="match status" value="1"/>
</dbReference>
<gene>
    <name evidence="2" type="ORF">BACPEC_03068</name>
</gene>
<dbReference type="InterPro" id="IPR007484">
    <property type="entry name" value="Peptidase_M28"/>
</dbReference>
<feature type="domain" description="Peptidase M28" evidence="1">
    <location>
        <begin position="67"/>
        <end position="211"/>
    </location>
</feature>
<organism evidence="2 3">
    <name type="scientific">[Bacteroides] pectinophilus ATCC 43243</name>
    <dbReference type="NCBI Taxonomy" id="483218"/>
    <lineage>
        <taxon>Bacteria</taxon>
        <taxon>Bacillati</taxon>
        <taxon>Bacillota</taxon>
        <taxon>Clostridia</taxon>
        <taxon>Eubacteriales</taxon>
    </lineage>
</organism>
<dbReference type="PANTHER" id="PTHR43808:SF27">
    <property type="entry name" value="PROTEIN ROCB"/>
    <property type="match status" value="1"/>
</dbReference>